<proteinExistence type="predicted"/>
<keyword evidence="1" id="KW-0812">Transmembrane</keyword>
<dbReference type="SUPFAM" id="SSF55073">
    <property type="entry name" value="Nucleotide cyclase"/>
    <property type="match status" value="1"/>
</dbReference>
<dbReference type="PROSITE" id="PS50887">
    <property type="entry name" value="GGDEF"/>
    <property type="match status" value="1"/>
</dbReference>
<organism evidence="3 4">
    <name type="scientific">Aliibacillus thermotolerans</name>
    <dbReference type="NCBI Taxonomy" id="1834418"/>
    <lineage>
        <taxon>Bacteria</taxon>
        <taxon>Bacillati</taxon>
        <taxon>Bacillota</taxon>
        <taxon>Bacilli</taxon>
        <taxon>Bacillales</taxon>
        <taxon>Bacillaceae</taxon>
        <taxon>Aliibacillus</taxon>
    </lineage>
</organism>
<dbReference type="InterPro" id="IPR000160">
    <property type="entry name" value="GGDEF_dom"/>
</dbReference>
<feature type="transmembrane region" description="Helical" evidence="1">
    <location>
        <begin position="300"/>
        <end position="318"/>
    </location>
</feature>
<evidence type="ECO:0000259" key="2">
    <source>
        <dbReference type="PROSITE" id="PS50887"/>
    </source>
</evidence>
<dbReference type="PANTHER" id="PTHR46663">
    <property type="entry name" value="DIGUANYLATE CYCLASE DGCT-RELATED"/>
    <property type="match status" value="1"/>
</dbReference>
<name>A0ABW0U5N6_9BACI</name>
<dbReference type="Pfam" id="PF00990">
    <property type="entry name" value="GGDEF"/>
    <property type="match status" value="1"/>
</dbReference>
<dbReference type="Proteomes" id="UP001596143">
    <property type="component" value="Unassembled WGS sequence"/>
</dbReference>
<dbReference type="GO" id="GO:0052621">
    <property type="term" value="F:diguanylate cyclase activity"/>
    <property type="evidence" value="ECO:0007669"/>
    <property type="project" value="UniProtKB-EC"/>
</dbReference>
<dbReference type="RefSeq" id="WP_270895281.1">
    <property type="nucleotide sequence ID" value="NZ_JBHSPF010000012.1"/>
</dbReference>
<evidence type="ECO:0000256" key="1">
    <source>
        <dbReference type="SAM" id="Phobius"/>
    </source>
</evidence>
<dbReference type="CDD" id="cd01949">
    <property type="entry name" value="GGDEF"/>
    <property type="match status" value="1"/>
</dbReference>
<keyword evidence="3" id="KW-0808">Transferase</keyword>
<comment type="caution">
    <text evidence="3">The sequence shown here is derived from an EMBL/GenBank/DDBJ whole genome shotgun (WGS) entry which is preliminary data.</text>
</comment>
<dbReference type="InterPro" id="IPR043128">
    <property type="entry name" value="Rev_trsase/Diguanyl_cyclase"/>
</dbReference>
<reference evidence="4" key="1">
    <citation type="journal article" date="2019" name="Int. J. Syst. Evol. Microbiol.">
        <title>The Global Catalogue of Microorganisms (GCM) 10K type strain sequencing project: providing services to taxonomists for standard genome sequencing and annotation.</title>
        <authorList>
            <consortium name="The Broad Institute Genomics Platform"/>
            <consortium name="The Broad Institute Genome Sequencing Center for Infectious Disease"/>
            <person name="Wu L."/>
            <person name="Ma J."/>
        </authorList>
    </citation>
    <scope>NUCLEOTIDE SEQUENCE [LARGE SCALE GENOMIC DNA]</scope>
    <source>
        <strain evidence="4">CGMCC 1.15790</strain>
    </source>
</reference>
<dbReference type="InterPro" id="IPR029787">
    <property type="entry name" value="Nucleotide_cyclase"/>
</dbReference>
<evidence type="ECO:0000313" key="3">
    <source>
        <dbReference type="EMBL" id="MFC5627676.1"/>
    </source>
</evidence>
<dbReference type="NCBIfam" id="TIGR00254">
    <property type="entry name" value="GGDEF"/>
    <property type="match status" value="1"/>
</dbReference>
<protein>
    <submittedName>
        <fullName evidence="3">GGDEF domain-containing protein</fullName>
        <ecNumber evidence="3">2.7.7.65</ecNumber>
    </submittedName>
</protein>
<accession>A0ABW0U5N6</accession>
<dbReference type="EMBL" id="JBHSPF010000012">
    <property type="protein sequence ID" value="MFC5627676.1"/>
    <property type="molecule type" value="Genomic_DNA"/>
</dbReference>
<dbReference type="PANTHER" id="PTHR46663:SF2">
    <property type="entry name" value="GGDEF DOMAIN-CONTAINING PROTEIN"/>
    <property type="match status" value="1"/>
</dbReference>
<keyword evidence="1" id="KW-0472">Membrane</keyword>
<keyword evidence="1" id="KW-1133">Transmembrane helix</keyword>
<gene>
    <name evidence="3" type="ORF">ACFPTR_02025</name>
</gene>
<dbReference type="Gene3D" id="3.30.70.270">
    <property type="match status" value="1"/>
</dbReference>
<dbReference type="InterPro" id="IPR052163">
    <property type="entry name" value="DGC-Regulatory_Protein"/>
</dbReference>
<keyword evidence="4" id="KW-1185">Reference proteome</keyword>
<keyword evidence="3" id="KW-0548">Nucleotidyltransferase</keyword>
<feature type="domain" description="GGDEF" evidence="2">
    <location>
        <begin position="356"/>
        <end position="490"/>
    </location>
</feature>
<sequence length="501" mass="57035">MNRNFRLLLFVTMIVFATVISFGIATVNHLHLQHETLQYQQNQIAEIEEKIKRSMMTIDKAYHLFDDETANDMKANTEQLIKWYEENPDLDSWDFAAIKEEFGMDVYFINEDLVVTHSSFTDDIGLNFYDCCTKLVPILENRRKSGDFYHDGIDIEQSTGQIKKYSYMATPDGKYLIELGVNLEHGKIFKEFNFLAEIEDILASTDCINDINIFNIAGFSLGEPRDVGTISSERRAAFKKTLQTGQKTELTGKWNGEPATYRYIRYSSSFDSEVTKHRVIEINYNNQAMEAVYKDYTKTFFIQLVIVLVVTVLLAAIISKRVSRPMYLAFHDSLTGLKNRAAFEETLPPLLRDKKNKTALLMIDLDNFKQVNDRYGHDKGDMLLKSVAKELRQSIRKEDKVFRLGGDEFAVVLTPATKSEAEATASRIIDTIHTCINNCPHLKKAGVTASIGIAFAPEHGTDVEGLYKKADIALYDSKEKGKNCYSFYRSDMGESGMAPSH</sequence>
<dbReference type="SMART" id="SM00267">
    <property type="entry name" value="GGDEF"/>
    <property type="match status" value="1"/>
</dbReference>
<dbReference type="EC" id="2.7.7.65" evidence="3"/>
<evidence type="ECO:0000313" key="4">
    <source>
        <dbReference type="Proteomes" id="UP001596143"/>
    </source>
</evidence>